<dbReference type="InterPro" id="IPR036298">
    <property type="entry name" value="Chalcone_isomerase_sf"/>
</dbReference>
<dbReference type="AlphaFoldDB" id="A0A9X4NWP4"/>
<proteinExistence type="predicted"/>
<feature type="signal peptide" evidence="1">
    <location>
        <begin position="1"/>
        <end position="30"/>
    </location>
</feature>
<dbReference type="PANTHER" id="PTHR47698">
    <property type="entry name" value="FATTY-ACID-BINDING PROTEIN 3, CHLOROPLASTIC"/>
    <property type="match status" value="1"/>
</dbReference>
<reference evidence="3" key="1">
    <citation type="submission" date="2013-01" db="EMBL/GenBank/DDBJ databases">
        <title>Genome draft of Hydrogenophaga taeniospiralis 2K1.</title>
        <authorList>
            <person name="Gomila M."/>
            <person name="Lalucat J."/>
        </authorList>
    </citation>
    <scope>NUCLEOTIDE SEQUENCE</scope>
    <source>
        <strain evidence="3">CCUG 15921</strain>
    </source>
</reference>
<protein>
    <recommendedName>
        <fullName evidence="2">Chalcone isomerase domain-containing protein</fullName>
    </recommendedName>
</protein>
<evidence type="ECO:0000313" key="3">
    <source>
        <dbReference type="EMBL" id="MDG5978041.1"/>
    </source>
</evidence>
<organism evidence="3 4">
    <name type="scientific">Hydrogenophaga taeniospiralis CCUG 15921</name>
    <dbReference type="NCBI Taxonomy" id="1281780"/>
    <lineage>
        <taxon>Bacteria</taxon>
        <taxon>Pseudomonadati</taxon>
        <taxon>Pseudomonadota</taxon>
        <taxon>Betaproteobacteria</taxon>
        <taxon>Burkholderiales</taxon>
        <taxon>Comamonadaceae</taxon>
        <taxon>Hydrogenophaga</taxon>
    </lineage>
</organism>
<dbReference type="Pfam" id="PF16036">
    <property type="entry name" value="Chalcone_3"/>
    <property type="match status" value="1"/>
</dbReference>
<dbReference type="SUPFAM" id="SSF54626">
    <property type="entry name" value="Chalcone isomerase"/>
    <property type="match status" value="1"/>
</dbReference>
<dbReference type="PANTHER" id="PTHR47698:SF2">
    <property type="entry name" value="FATTY-ACID-BINDING PROTEIN 3, CHLOROPLASTIC"/>
    <property type="match status" value="1"/>
</dbReference>
<dbReference type="Gene3D" id="3.50.70.10">
    <property type="match status" value="1"/>
</dbReference>
<keyword evidence="1" id="KW-0732">Signal</keyword>
<dbReference type="GO" id="GO:0016872">
    <property type="term" value="F:intramolecular lyase activity"/>
    <property type="evidence" value="ECO:0007669"/>
    <property type="project" value="InterPro"/>
</dbReference>
<keyword evidence="4" id="KW-1185">Reference proteome</keyword>
<comment type="caution">
    <text evidence="3">The sequence shown here is derived from an EMBL/GenBank/DDBJ whole genome shotgun (WGS) entry which is preliminary data.</text>
</comment>
<dbReference type="InterPro" id="IPR016087">
    <property type="entry name" value="Chalcone_isomerase"/>
</dbReference>
<dbReference type="Proteomes" id="UP001152876">
    <property type="component" value="Unassembled WGS sequence"/>
</dbReference>
<evidence type="ECO:0000313" key="4">
    <source>
        <dbReference type="Proteomes" id="UP001152876"/>
    </source>
</evidence>
<gene>
    <name evidence="3" type="ORF">H010_22496</name>
</gene>
<dbReference type="InterPro" id="IPR016088">
    <property type="entry name" value="Chalcone_isomerase_3-sand"/>
</dbReference>
<evidence type="ECO:0000256" key="1">
    <source>
        <dbReference type="SAM" id="SignalP"/>
    </source>
</evidence>
<accession>A0A9X4NWP4</accession>
<feature type="chain" id="PRO_5040880049" description="Chalcone isomerase domain-containing protein" evidence="1">
    <location>
        <begin position="31"/>
        <end position="203"/>
    </location>
</feature>
<dbReference type="EMBL" id="AOGK01000030">
    <property type="protein sequence ID" value="MDG5978041.1"/>
    <property type="molecule type" value="Genomic_DNA"/>
</dbReference>
<evidence type="ECO:0000259" key="2">
    <source>
        <dbReference type="Pfam" id="PF16036"/>
    </source>
</evidence>
<name>A0A9X4NWP4_9BURK</name>
<sequence>MKIPHRRITRSMAGPLLGLCLCLGTLQAMAATVELSGVTLEDRVSLAGSSLQLNGAGVRYKAVFKVYTAGLYLGQKASTPDEVLAAPGPKRMTITMLREIDSAELGKLFSRGMSDNMERSAFSKLIPGVMRMSQVFSDHKKLKEGETFVLDWIPGTGTVLTIKGQIEGEPFKEPEFFNALLRIWLGPKPVDWQLKDALLGKKK</sequence>
<feature type="domain" description="Chalcone isomerase" evidence="2">
    <location>
        <begin position="33"/>
        <end position="200"/>
    </location>
</feature>